<reference evidence="3 4" key="1">
    <citation type="journal article" date="2019" name="Sci. Rep.">
        <title>Orb-weaving spider Araneus ventricosus genome elucidates the spidroin gene catalogue.</title>
        <authorList>
            <person name="Kono N."/>
            <person name="Nakamura H."/>
            <person name="Ohtoshi R."/>
            <person name="Moran D.A.P."/>
            <person name="Shinohara A."/>
            <person name="Yoshida Y."/>
            <person name="Fujiwara M."/>
            <person name="Mori M."/>
            <person name="Tomita M."/>
            <person name="Arakawa K."/>
        </authorList>
    </citation>
    <scope>NUCLEOTIDE SEQUENCE [LARGE SCALE GENOMIC DNA]</scope>
</reference>
<dbReference type="AlphaFoldDB" id="A0A4Y2C8W7"/>
<evidence type="ECO:0000313" key="2">
    <source>
        <dbReference type="EMBL" id="GBM00168.1"/>
    </source>
</evidence>
<dbReference type="EMBL" id="BGPR01162229">
    <property type="protein sequence ID" value="GBM00198.1"/>
    <property type="molecule type" value="Genomic_DNA"/>
</dbReference>
<accession>A0A4Y2C8W7</accession>
<sequence length="269" mass="30073">FEKEVIAVKVKQQVSYLKAKKIVEGRTQLPGNSYVSELKSTVDSKRNQALPTDTSLDSGQITPSTAPIPEQDPIPICKGSDSHDVSGFTTVKKKRAKKRSTSLKDAENKTNSAVASKFWRTSLLEDSTPTSVQGSYSRKSIIKADGATVNDHDKLTSTVNSGPESMAMDNKQIDSRETEIEPDNVIEYNPNETIDKILPVLVQQPSTSSTPTDKNTLKQRFKKCPLRWFDIDFKTFYNELLSTPVHDKYLKKHQIKRLQLSSILSSSYC</sequence>
<dbReference type="Proteomes" id="UP000499080">
    <property type="component" value="Unassembled WGS sequence"/>
</dbReference>
<dbReference type="EMBL" id="BGPR01162222">
    <property type="protein sequence ID" value="GBM00168.1"/>
    <property type="molecule type" value="Genomic_DNA"/>
</dbReference>
<evidence type="ECO:0000256" key="1">
    <source>
        <dbReference type="SAM" id="MobiDB-lite"/>
    </source>
</evidence>
<organism evidence="3 4">
    <name type="scientific">Araneus ventricosus</name>
    <name type="common">Orbweaver spider</name>
    <name type="synonym">Epeira ventricosa</name>
    <dbReference type="NCBI Taxonomy" id="182803"/>
    <lineage>
        <taxon>Eukaryota</taxon>
        <taxon>Metazoa</taxon>
        <taxon>Ecdysozoa</taxon>
        <taxon>Arthropoda</taxon>
        <taxon>Chelicerata</taxon>
        <taxon>Arachnida</taxon>
        <taxon>Araneae</taxon>
        <taxon>Araneomorphae</taxon>
        <taxon>Entelegynae</taxon>
        <taxon>Araneoidea</taxon>
        <taxon>Araneidae</taxon>
        <taxon>Araneus</taxon>
    </lineage>
</organism>
<feature type="non-terminal residue" evidence="3">
    <location>
        <position position="1"/>
    </location>
</feature>
<proteinExistence type="predicted"/>
<evidence type="ECO:0000313" key="3">
    <source>
        <dbReference type="EMBL" id="GBM00198.1"/>
    </source>
</evidence>
<feature type="compositionally biased region" description="Polar residues" evidence="1">
    <location>
        <begin position="47"/>
        <end position="65"/>
    </location>
</feature>
<name>A0A4Y2C8W7_ARAVE</name>
<keyword evidence="4" id="KW-1185">Reference proteome</keyword>
<gene>
    <name evidence="2" type="ORF">AVEN_241553_1</name>
    <name evidence="3" type="ORF">AVEN_31282_1</name>
</gene>
<protein>
    <submittedName>
        <fullName evidence="3">Uncharacterized protein</fullName>
    </submittedName>
</protein>
<evidence type="ECO:0000313" key="4">
    <source>
        <dbReference type="Proteomes" id="UP000499080"/>
    </source>
</evidence>
<comment type="caution">
    <text evidence="3">The sequence shown here is derived from an EMBL/GenBank/DDBJ whole genome shotgun (WGS) entry which is preliminary data.</text>
</comment>
<feature type="region of interest" description="Disordered" evidence="1">
    <location>
        <begin position="40"/>
        <end position="85"/>
    </location>
</feature>